<evidence type="ECO:0000256" key="1">
    <source>
        <dbReference type="SAM" id="MobiDB-lite"/>
    </source>
</evidence>
<gene>
    <name evidence="2" type="ORF">Clacol_001653</name>
</gene>
<feature type="region of interest" description="Disordered" evidence="1">
    <location>
        <begin position="310"/>
        <end position="353"/>
    </location>
</feature>
<feature type="compositionally biased region" description="Low complexity" evidence="1">
    <location>
        <begin position="104"/>
        <end position="115"/>
    </location>
</feature>
<comment type="caution">
    <text evidence="2">The sequence shown here is derived from an EMBL/GenBank/DDBJ whole genome shotgun (WGS) entry which is preliminary data.</text>
</comment>
<feature type="compositionally biased region" description="Basic and acidic residues" evidence="1">
    <location>
        <begin position="455"/>
        <end position="466"/>
    </location>
</feature>
<dbReference type="AlphaFoldDB" id="A0AAV5A356"/>
<accession>A0AAV5A356</accession>
<feature type="compositionally biased region" description="Polar residues" evidence="1">
    <location>
        <begin position="442"/>
        <end position="454"/>
    </location>
</feature>
<feature type="region of interest" description="Disordered" evidence="1">
    <location>
        <begin position="827"/>
        <end position="861"/>
    </location>
</feature>
<feature type="compositionally biased region" description="Polar residues" evidence="1">
    <location>
        <begin position="1"/>
        <end position="10"/>
    </location>
</feature>
<feature type="compositionally biased region" description="Polar residues" evidence="1">
    <location>
        <begin position="417"/>
        <end position="435"/>
    </location>
</feature>
<protein>
    <submittedName>
        <fullName evidence="2">Uncharacterized protein</fullName>
    </submittedName>
</protein>
<organism evidence="2 3">
    <name type="scientific">Clathrus columnatus</name>
    <dbReference type="NCBI Taxonomy" id="1419009"/>
    <lineage>
        <taxon>Eukaryota</taxon>
        <taxon>Fungi</taxon>
        <taxon>Dikarya</taxon>
        <taxon>Basidiomycota</taxon>
        <taxon>Agaricomycotina</taxon>
        <taxon>Agaricomycetes</taxon>
        <taxon>Phallomycetidae</taxon>
        <taxon>Phallales</taxon>
        <taxon>Clathraceae</taxon>
        <taxon>Clathrus</taxon>
    </lineage>
</organism>
<feature type="compositionally biased region" description="Polar residues" evidence="1">
    <location>
        <begin position="467"/>
        <end position="484"/>
    </location>
</feature>
<feature type="compositionally biased region" description="Polar residues" evidence="1">
    <location>
        <begin position="116"/>
        <end position="132"/>
    </location>
</feature>
<evidence type="ECO:0000313" key="3">
    <source>
        <dbReference type="Proteomes" id="UP001050691"/>
    </source>
</evidence>
<proteinExistence type="predicted"/>
<feature type="compositionally biased region" description="Low complexity" evidence="1">
    <location>
        <begin position="529"/>
        <end position="540"/>
    </location>
</feature>
<evidence type="ECO:0000313" key="2">
    <source>
        <dbReference type="EMBL" id="GJJ07451.1"/>
    </source>
</evidence>
<feature type="region of interest" description="Disordered" evidence="1">
    <location>
        <begin position="377"/>
        <end position="484"/>
    </location>
</feature>
<name>A0AAV5A356_9AGAM</name>
<keyword evidence="3" id="KW-1185">Reference proteome</keyword>
<feature type="compositionally biased region" description="Low complexity" evidence="1">
    <location>
        <begin position="557"/>
        <end position="581"/>
    </location>
</feature>
<reference evidence="2" key="1">
    <citation type="submission" date="2021-10" db="EMBL/GenBank/DDBJ databases">
        <title>De novo Genome Assembly of Clathrus columnatus (Basidiomycota, Fungi) Using Illumina and Nanopore Sequence Data.</title>
        <authorList>
            <person name="Ogiso-Tanaka E."/>
            <person name="Itagaki H."/>
            <person name="Hosoya T."/>
            <person name="Hosaka K."/>
        </authorList>
    </citation>
    <scope>NUCLEOTIDE SEQUENCE</scope>
    <source>
        <strain evidence="2">MO-923</strain>
    </source>
</reference>
<dbReference type="Proteomes" id="UP001050691">
    <property type="component" value="Unassembled WGS sequence"/>
</dbReference>
<dbReference type="EMBL" id="BPWL01000002">
    <property type="protein sequence ID" value="GJJ07451.1"/>
    <property type="molecule type" value="Genomic_DNA"/>
</dbReference>
<feature type="region of interest" description="Disordered" evidence="1">
    <location>
        <begin position="518"/>
        <end position="582"/>
    </location>
</feature>
<feature type="region of interest" description="Disordered" evidence="1">
    <location>
        <begin position="1"/>
        <end position="48"/>
    </location>
</feature>
<sequence length="945" mass="103155">MYTTAPTPLSTIPLGRPARAGSRGNGDEDSDDEESWNNYNNASRSEAGLSFRETEQILHYYYQSSSAAASVEDTSSSNDDSTTALQGHQMNTSFVQNLNRRSVDSSFSSSSGTVSAPIQRSGSARATTSISTPGAEKRRPALIEMDTQSRPQNIAHNLMLTRTLSTRRGIEDARLPSLAIRSHSDVHSQDDVIPLSAPPIHNVFSVSDHLNTGHQRSMSDAQGKHKRGKFSRDIGIVGTIGTNLVSSLPLNSSSSTSESSNLNDSAKLTLPLFQTPRSRSASPASPALVTPIATKHSSYENQVYNDKMTDSANASEVEETPTKLTAGHSKQASTDTPRHSLERERDKQRNTTRLAFKPTQVPPISYLYYQPGLHATAGPLPSPPRRIHTFSASNPPPRPPRLTPSQSRPASSERKTPSITASPEAVSSQLLSTTRPEGGSDYSLTAVSVTSESEQAPHKELDRSDNQRQTSPSENETSSDAADESFYTSNHNREGAFEISVANFSTSLPKIKSKEILDDKPVESNTETSSISSYNRSNQSPIPNPLIQFEKNGNSISPAPLALDPPADPSSPSSYETSSESQFKLTPLPILLERRASKRTSLPPPPLITPEPIFDTFYQPHPNSYLAVDLSNELPPYHSSKRDTKKPPSAWPDAMNFKDIVSLKSSRERALAYSAKFRELVYEETGLKEWVNSVVKKDRNDASAPVNRLPHSQIRHVSRGSIASEATFPIRRDAYSATDLMSKPVADISSPIDAPPSLPYPSLAQGIGVRKRSSRNFSVESPLVSPTGSTRSLGGGFFASIGRKASLRRERTLPPISPNKIPVSLLQVPKNSSQPSPRAIKLEHAPTLPGGPRAPPRSAHRSSTVIYPSKTHEAPYFKRDSVSPARRSAESNRSFDRQLDLMADLLPQVDKTILSTYLRRAKNNDSMAAISDYLEDEKRGDIRIS</sequence>
<feature type="region of interest" description="Disordered" evidence="1">
    <location>
        <begin position="103"/>
        <end position="139"/>
    </location>
</feature>
<feature type="compositionally biased region" description="Basic and acidic residues" evidence="1">
    <location>
        <begin position="336"/>
        <end position="349"/>
    </location>
</feature>